<dbReference type="AlphaFoldDB" id="A0A9W8HMS7"/>
<dbReference type="EMBL" id="JANBUO010002835">
    <property type="protein sequence ID" value="KAJ2793614.1"/>
    <property type="molecule type" value="Genomic_DNA"/>
</dbReference>
<organism evidence="1 2">
    <name type="scientific">Coemansia guatemalensis</name>
    <dbReference type="NCBI Taxonomy" id="2761395"/>
    <lineage>
        <taxon>Eukaryota</taxon>
        <taxon>Fungi</taxon>
        <taxon>Fungi incertae sedis</taxon>
        <taxon>Zoopagomycota</taxon>
        <taxon>Kickxellomycotina</taxon>
        <taxon>Kickxellomycetes</taxon>
        <taxon>Kickxellales</taxon>
        <taxon>Kickxellaceae</taxon>
        <taxon>Coemansia</taxon>
    </lineage>
</organism>
<evidence type="ECO:0000313" key="2">
    <source>
        <dbReference type="Proteomes" id="UP001140094"/>
    </source>
</evidence>
<accession>A0A9W8HMS7</accession>
<dbReference type="Proteomes" id="UP001140094">
    <property type="component" value="Unassembled WGS sequence"/>
</dbReference>
<reference evidence="1" key="1">
    <citation type="submission" date="2022-07" db="EMBL/GenBank/DDBJ databases">
        <title>Phylogenomic reconstructions and comparative analyses of Kickxellomycotina fungi.</title>
        <authorList>
            <person name="Reynolds N.K."/>
            <person name="Stajich J.E."/>
            <person name="Barry K."/>
            <person name="Grigoriev I.V."/>
            <person name="Crous P."/>
            <person name="Smith M.E."/>
        </authorList>
    </citation>
    <scope>NUCLEOTIDE SEQUENCE</scope>
    <source>
        <strain evidence="1">NRRL 1565</strain>
    </source>
</reference>
<feature type="non-terminal residue" evidence="1">
    <location>
        <position position="284"/>
    </location>
</feature>
<dbReference type="OrthoDB" id="5570689at2759"/>
<proteinExistence type="predicted"/>
<sequence length="284" mass="32537">MASDVNVDVVKVPLRVIGWKGEHLKRLEELVKISHTWVTHAYQFARYILLKEFTSSSGTVRPSTLYDDISVDFFLECLLRLTDAKRLPVNPKRVIARQLALLHRQEYMHIAGLPNLFVIRGAAQFAGFEAEYMYTAYTNCVKLQFGNMLRHVVNVLVHADTDIQALRRRMGNQSEDEIQRAIKAEVRQPINRLKESLQFMRADDRMHSASTIAAREQLQPLFDLYSMLPALPDEGIYYDAVANPIGHLGGYYTLAKILKDNGHHPFQCFPLRTGWIPAHIVVYS</sequence>
<protein>
    <submittedName>
        <fullName evidence="1">Uncharacterized protein</fullName>
    </submittedName>
</protein>
<gene>
    <name evidence="1" type="ORF">H4R20_006490</name>
</gene>
<comment type="caution">
    <text evidence="1">The sequence shown here is derived from an EMBL/GenBank/DDBJ whole genome shotgun (WGS) entry which is preliminary data.</text>
</comment>
<evidence type="ECO:0000313" key="1">
    <source>
        <dbReference type="EMBL" id="KAJ2793614.1"/>
    </source>
</evidence>
<keyword evidence="2" id="KW-1185">Reference proteome</keyword>
<name>A0A9W8HMS7_9FUNG</name>